<gene>
    <name evidence="3" type="ORF">ENT43_04175</name>
</gene>
<dbReference type="InterPro" id="IPR003099">
    <property type="entry name" value="Prephen_DH"/>
</dbReference>
<feature type="domain" description="Prephenate/arogenate dehydrogenase" evidence="2">
    <location>
        <begin position="6"/>
        <end position="242"/>
    </location>
</feature>
<dbReference type="InterPro" id="IPR008927">
    <property type="entry name" value="6-PGluconate_DH-like_C_sf"/>
</dbReference>
<comment type="caution">
    <text evidence="3">The sequence shown here is derived from an EMBL/GenBank/DDBJ whole genome shotgun (WGS) entry which is preliminary data.</text>
</comment>
<dbReference type="Pfam" id="PF26213">
    <property type="entry name" value="TYRAAT1_C"/>
    <property type="match status" value="1"/>
</dbReference>
<proteinExistence type="predicted"/>
<dbReference type="EMBL" id="DSYQ01000027">
    <property type="protein sequence ID" value="HGT71429.1"/>
    <property type="molecule type" value="Genomic_DNA"/>
</dbReference>
<reference evidence="3" key="1">
    <citation type="journal article" date="2020" name="mSystems">
        <title>Genome- and Community-Level Interaction Insights into Carbon Utilization and Element Cycling Functions of Hydrothermarchaeota in Hydrothermal Sediment.</title>
        <authorList>
            <person name="Zhou Z."/>
            <person name="Liu Y."/>
            <person name="Xu W."/>
            <person name="Pan J."/>
            <person name="Luo Z.H."/>
            <person name="Li M."/>
        </authorList>
    </citation>
    <scope>NUCLEOTIDE SEQUENCE [LARGE SCALE GENOMIC DNA]</scope>
    <source>
        <strain evidence="3">SpSt-579</strain>
    </source>
</reference>
<dbReference type="InterPro" id="IPR050812">
    <property type="entry name" value="Preph/Arog_dehydrog"/>
</dbReference>
<dbReference type="PROSITE" id="PS51176">
    <property type="entry name" value="PDH_ADH"/>
    <property type="match status" value="1"/>
</dbReference>
<dbReference type="InterPro" id="IPR046826">
    <property type="entry name" value="PDH_N"/>
</dbReference>
<evidence type="ECO:0000256" key="1">
    <source>
        <dbReference type="ARBA" id="ARBA00023002"/>
    </source>
</evidence>
<dbReference type="GO" id="GO:0006571">
    <property type="term" value="P:tyrosine biosynthetic process"/>
    <property type="evidence" value="ECO:0007669"/>
    <property type="project" value="InterPro"/>
</dbReference>
<evidence type="ECO:0000259" key="2">
    <source>
        <dbReference type="PROSITE" id="PS51176"/>
    </source>
</evidence>
<dbReference type="AlphaFoldDB" id="A0A7C4M0Z2"/>
<evidence type="ECO:0000313" key="3">
    <source>
        <dbReference type="EMBL" id="HGT71429.1"/>
    </source>
</evidence>
<sequence>MKKNNKKIAIIGFGRFGQLFAEILLPFGEIFVVSSKKIKDARFKQIKIEELINIDWVIPAVPISKLEEVLRKIRSHLKPGSIVTDVCSVKEFPCRLMQNIFPKNIEIVGTHPMFGPDSAKNGLKNLQIVLCPLHQKKETLNWLKSVFSEIGLDIIETTPKNHDLQVAKSLSLVHFIGRGLEKMDIKKQEITTLGFDRLLTVCETVSNDSWQLFYDMQKYNPYAKKVRSDLLKALDILEKEIV</sequence>
<dbReference type="GO" id="GO:0008977">
    <property type="term" value="F:prephenate dehydrogenase (NAD+) activity"/>
    <property type="evidence" value="ECO:0007669"/>
    <property type="project" value="InterPro"/>
</dbReference>
<keyword evidence="1" id="KW-0560">Oxidoreductase</keyword>
<dbReference type="SUPFAM" id="SSF51735">
    <property type="entry name" value="NAD(P)-binding Rossmann-fold domains"/>
    <property type="match status" value="1"/>
</dbReference>
<dbReference type="PANTHER" id="PTHR21363">
    <property type="entry name" value="PREPHENATE DEHYDROGENASE"/>
    <property type="match status" value="1"/>
</dbReference>
<protein>
    <submittedName>
        <fullName evidence="3">Prephenate dehydrogenase/arogenate dehydrogenase family protein</fullName>
    </submittedName>
</protein>
<dbReference type="GO" id="GO:0004665">
    <property type="term" value="F:prephenate dehydrogenase (NADP+) activity"/>
    <property type="evidence" value="ECO:0007669"/>
    <property type="project" value="InterPro"/>
</dbReference>
<dbReference type="InterPro" id="IPR059064">
    <property type="entry name" value="TYRAAT2_C"/>
</dbReference>
<name>A0A7C4M0Z2_UNCC3</name>
<dbReference type="GO" id="GO:0070403">
    <property type="term" value="F:NAD+ binding"/>
    <property type="evidence" value="ECO:0007669"/>
    <property type="project" value="InterPro"/>
</dbReference>
<accession>A0A7C4M0Z2</accession>
<dbReference type="Pfam" id="PF02153">
    <property type="entry name" value="PDH_N"/>
    <property type="match status" value="1"/>
</dbReference>
<organism evidence="3">
    <name type="scientific">candidate division CPR3 bacterium</name>
    <dbReference type="NCBI Taxonomy" id="2268181"/>
    <lineage>
        <taxon>Bacteria</taxon>
        <taxon>Bacteria division CPR3</taxon>
    </lineage>
</organism>
<dbReference type="InterPro" id="IPR036291">
    <property type="entry name" value="NAD(P)-bd_dom_sf"/>
</dbReference>
<dbReference type="Gene3D" id="3.40.50.720">
    <property type="entry name" value="NAD(P)-binding Rossmann-like Domain"/>
    <property type="match status" value="1"/>
</dbReference>
<dbReference type="PANTHER" id="PTHR21363:SF0">
    <property type="entry name" value="PREPHENATE DEHYDROGENASE [NADP(+)]"/>
    <property type="match status" value="1"/>
</dbReference>
<dbReference type="SUPFAM" id="SSF48179">
    <property type="entry name" value="6-phosphogluconate dehydrogenase C-terminal domain-like"/>
    <property type="match status" value="1"/>
</dbReference>